<dbReference type="EMBL" id="JBHRXI010000010">
    <property type="protein sequence ID" value="MFC3614187.1"/>
    <property type="molecule type" value="Genomic_DNA"/>
</dbReference>
<dbReference type="PRINTS" id="PR00455">
    <property type="entry name" value="HTHTETR"/>
</dbReference>
<keyword evidence="3" id="KW-0804">Transcription</keyword>
<sequence length="198" mass="21838">MSQQPNPRERYLAIATSAFAETGYHGVSLARLAETAGVTKQALLHFFGTKERLYTEILTALAQRLSAKIDEIEAPDAETRLVAYFDAHAAGALSQPDDAKLVIRALLDSDAAARIWPMKPYLEKLVNLALLTRRWRGADKREVLAGLYQLIGSIQYFAISNPTLTGMYGDTASTTLAEHVTRNVHDAVKLFAYGEKID</sequence>
<keyword evidence="7" id="KW-1185">Reference proteome</keyword>
<evidence type="ECO:0000256" key="1">
    <source>
        <dbReference type="ARBA" id="ARBA00023015"/>
    </source>
</evidence>
<dbReference type="SUPFAM" id="SSF46689">
    <property type="entry name" value="Homeodomain-like"/>
    <property type="match status" value="1"/>
</dbReference>
<evidence type="ECO:0000313" key="6">
    <source>
        <dbReference type="EMBL" id="MFC3614187.1"/>
    </source>
</evidence>
<dbReference type="Proteomes" id="UP001595629">
    <property type="component" value="Unassembled WGS sequence"/>
</dbReference>
<organism evidence="6 7">
    <name type="scientific">Lutimaribacter marinistellae</name>
    <dbReference type="NCBI Taxonomy" id="1820329"/>
    <lineage>
        <taxon>Bacteria</taxon>
        <taxon>Pseudomonadati</taxon>
        <taxon>Pseudomonadota</taxon>
        <taxon>Alphaproteobacteria</taxon>
        <taxon>Rhodobacterales</taxon>
        <taxon>Roseobacteraceae</taxon>
        <taxon>Lutimaribacter</taxon>
    </lineage>
</organism>
<evidence type="ECO:0000259" key="5">
    <source>
        <dbReference type="PROSITE" id="PS50977"/>
    </source>
</evidence>
<dbReference type="Pfam" id="PF00440">
    <property type="entry name" value="TetR_N"/>
    <property type="match status" value="1"/>
</dbReference>
<protein>
    <submittedName>
        <fullName evidence="6">TetR/AcrR family transcriptional regulator</fullName>
    </submittedName>
</protein>
<comment type="caution">
    <text evidence="6">The sequence shown here is derived from an EMBL/GenBank/DDBJ whole genome shotgun (WGS) entry which is preliminary data.</text>
</comment>
<evidence type="ECO:0000256" key="2">
    <source>
        <dbReference type="ARBA" id="ARBA00023125"/>
    </source>
</evidence>
<feature type="domain" description="HTH tetR-type" evidence="5">
    <location>
        <begin position="5"/>
        <end position="65"/>
    </location>
</feature>
<dbReference type="PANTHER" id="PTHR47506">
    <property type="entry name" value="TRANSCRIPTIONAL REGULATORY PROTEIN"/>
    <property type="match status" value="1"/>
</dbReference>
<proteinExistence type="predicted"/>
<dbReference type="InterPro" id="IPR001647">
    <property type="entry name" value="HTH_TetR"/>
</dbReference>
<name>A0ABV7TEZ9_9RHOB</name>
<dbReference type="PROSITE" id="PS50977">
    <property type="entry name" value="HTH_TETR_2"/>
    <property type="match status" value="1"/>
</dbReference>
<accession>A0ABV7TEZ9</accession>
<feature type="DNA-binding region" description="H-T-H motif" evidence="4">
    <location>
        <begin position="28"/>
        <end position="47"/>
    </location>
</feature>
<dbReference type="RefSeq" id="WP_386735374.1">
    <property type="nucleotide sequence ID" value="NZ_JBHRXI010000010.1"/>
</dbReference>
<dbReference type="InterPro" id="IPR009057">
    <property type="entry name" value="Homeodomain-like_sf"/>
</dbReference>
<dbReference type="PANTHER" id="PTHR47506:SF1">
    <property type="entry name" value="HTH-TYPE TRANSCRIPTIONAL REGULATOR YJDC"/>
    <property type="match status" value="1"/>
</dbReference>
<evidence type="ECO:0000313" key="7">
    <source>
        <dbReference type="Proteomes" id="UP001595629"/>
    </source>
</evidence>
<keyword evidence="2 4" id="KW-0238">DNA-binding</keyword>
<evidence type="ECO:0000256" key="3">
    <source>
        <dbReference type="ARBA" id="ARBA00023163"/>
    </source>
</evidence>
<evidence type="ECO:0000256" key="4">
    <source>
        <dbReference type="PROSITE-ProRule" id="PRU00335"/>
    </source>
</evidence>
<reference evidence="7" key="1">
    <citation type="journal article" date="2019" name="Int. J. Syst. Evol. Microbiol.">
        <title>The Global Catalogue of Microorganisms (GCM) 10K type strain sequencing project: providing services to taxonomists for standard genome sequencing and annotation.</title>
        <authorList>
            <consortium name="The Broad Institute Genomics Platform"/>
            <consortium name="The Broad Institute Genome Sequencing Center for Infectious Disease"/>
            <person name="Wu L."/>
            <person name="Ma J."/>
        </authorList>
    </citation>
    <scope>NUCLEOTIDE SEQUENCE [LARGE SCALE GENOMIC DNA]</scope>
    <source>
        <strain evidence="7">KCTC 42911</strain>
    </source>
</reference>
<keyword evidence="1" id="KW-0805">Transcription regulation</keyword>
<dbReference type="Gene3D" id="1.10.357.10">
    <property type="entry name" value="Tetracycline Repressor, domain 2"/>
    <property type="match status" value="1"/>
</dbReference>
<gene>
    <name evidence="6" type="ORF">ACFORG_10490</name>
</gene>